<gene>
    <name evidence="8" type="ORF">BRENAR_LOCUS3874</name>
</gene>
<comment type="subcellular location">
    <subcellularLocation>
        <location evidence="1">Membrane</location>
    </subcellularLocation>
</comment>
<dbReference type="PANTHER" id="PTHR21659:SF42">
    <property type="entry name" value="UPF0057 MEMBRANE PROTEIN ZK632.10-RELATED"/>
    <property type="match status" value="1"/>
</dbReference>
<dbReference type="STRING" id="13370.A0A448YQF3"/>
<evidence type="ECO:0000256" key="2">
    <source>
        <dbReference type="ARBA" id="ARBA00009530"/>
    </source>
</evidence>
<evidence type="ECO:0000256" key="6">
    <source>
        <dbReference type="SAM" id="MobiDB-lite"/>
    </source>
</evidence>
<feature type="transmembrane region" description="Helical" evidence="7">
    <location>
        <begin position="43"/>
        <end position="66"/>
    </location>
</feature>
<dbReference type="InterPro" id="IPR000612">
    <property type="entry name" value="PMP3"/>
</dbReference>
<dbReference type="Proteomes" id="UP000290900">
    <property type="component" value="Unassembled WGS sequence"/>
</dbReference>
<keyword evidence="5 7" id="KW-0472">Membrane</keyword>
<sequence length="131" mass="14157">MAPVHYYRFFGKYFTSSDMVLVLAAFLFPPLEVYLQKGFSKELLISFILTAMAHVPGLIYSLYLIYDSGSESAGYLSVATDVEAGYDDSTAPLSPKPAGEVLGSSEGNVGSSTMPPTYEEATGDFKVQTGR</sequence>
<evidence type="ECO:0000256" key="7">
    <source>
        <dbReference type="SAM" id="Phobius"/>
    </source>
</evidence>
<keyword evidence="4 7" id="KW-1133">Transmembrane helix</keyword>
<proteinExistence type="inferred from homology"/>
<evidence type="ECO:0000256" key="4">
    <source>
        <dbReference type="ARBA" id="ARBA00022989"/>
    </source>
</evidence>
<dbReference type="EMBL" id="CAACVR010000034">
    <property type="protein sequence ID" value="VEU23143.1"/>
    <property type="molecule type" value="Genomic_DNA"/>
</dbReference>
<protein>
    <submittedName>
        <fullName evidence="8">DEKNAAC104156</fullName>
    </submittedName>
</protein>
<feature type="region of interest" description="Disordered" evidence="6">
    <location>
        <begin position="89"/>
        <end position="131"/>
    </location>
</feature>
<evidence type="ECO:0000256" key="5">
    <source>
        <dbReference type="ARBA" id="ARBA00023136"/>
    </source>
</evidence>
<dbReference type="InParanoid" id="A0A448YQF3"/>
<comment type="similarity">
    <text evidence="2">Belongs to the UPF0057 (PMP3) family.</text>
</comment>
<dbReference type="AlphaFoldDB" id="A0A448YQF3"/>
<feature type="compositionally biased region" description="Polar residues" evidence="6">
    <location>
        <begin position="105"/>
        <end position="115"/>
    </location>
</feature>
<evidence type="ECO:0000313" key="8">
    <source>
        <dbReference type="EMBL" id="VEU23143.1"/>
    </source>
</evidence>
<dbReference type="PANTHER" id="PTHR21659">
    <property type="entry name" value="HYDROPHOBIC PROTEIN RCI2 LOW TEMPERATURE AND SALT RESPONSIVE PROTEIN LTI6 -RELATED"/>
    <property type="match status" value="1"/>
</dbReference>
<reference evidence="8 9" key="1">
    <citation type="submission" date="2018-12" db="EMBL/GenBank/DDBJ databases">
        <authorList>
            <person name="Tiukova I."/>
            <person name="Dainat J."/>
        </authorList>
    </citation>
    <scope>NUCLEOTIDE SEQUENCE [LARGE SCALE GENOMIC DNA]</scope>
</reference>
<organism evidence="8 9">
    <name type="scientific">Brettanomyces naardenensis</name>
    <name type="common">Yeast</name>
    <dbReference type="NCBI Taxonomy" id="13370"/>
    <lineage>
        <taxon>Eukaryota</taxon>
        <taxon>Fungi</taxon>
        <taxon>Dikarya</taxon>
        <taxon>Ascomycota</taxon>
        <taxon>Saccharomycotina</taxon>
        <taxon>Pichiomycetes</taxon>
        <taxon>Pichiales</taxon>
        <taxon>Pichiaceae</taxon>
        <taxon>Brettanomyces</taxon>
    </lineage>
</organism>
<evidence type="ECO:0000313" key="9">
    <source>
        <dbReference type="Proteomes" id="UP000290900"/>
    </source>
</evidence>
<dbReference type="GO" id="GO:0016020">
    <property type="term" value="C:membrane"/>
    <property type="evidence" value="ECO:0007669"/>
    <property type="project" value="UniProtKB-SubCell"/>
</dbReference>
<dbReference type="Pfam" id="PF01679">
    <property type="entry name" value="Pmp3"/>
    <property type="match status" value="1"/>
</dbReference>
<accession>A0A448YQF3</accession>
<dbReference type="FunCoup" id="A0A448YQF3">
    <property type="interactions" value="99"/>
</dbReference>
<keyword evidence="9" id="KW-1185">Reference proteome</keyword>
<evidence type="ECO:0000256" key="3">
    <source>
        <dbReference type="ARBA" id="ARBA00022692"/>
    </source>
</evidence>
<keyword evidence="3 7" id="KW-0812">Transmembrane</keyword>
<name>A0A448YQF3_BRENA</name>
<feature type="transmembrane region" description="Helical" evidence="7">
    <location>
        <begin position="13"/>
        <end position="31"/>
    </location>
</feature>
<evidence type="ECO:0000256" key="1">
    <source>
        <dbReference type="ARBA" id="ARBA00004370"/>
    </source>
</evidence>
<dbReference type="OrthoDB" id="3989242at2759"/>